<evidence type="ECO:0000256" key="6">
    <source>
        <dbReference type="ARBA" id="ARBA00022759"/>
    </source>
</evidence>
<keyword evidence="10" id="KW-0233">DNA recombination</keyword>
<feature type="region of interest" description="Disordered" evidence="14">
    <location>
        <begin position="117"/>
        <end position="215"/>
    </location>
</feature>
<feature type="compositionally biased region" description="Basic and acidic residues" evidence="14">
    <location>
        <begin position="164"/>
        <end position="192"/>
    </location>
</feature>
<evidence type="ECO:0000259" key="15">
    <source>
        <dbReference type="Pfam" id="PF02732"/>
    </source>
</evidence>
<dbReference type="EMBL" id="CAUYUE010000018">
    <property type="protein sequence ID" value="CAK0787897.1"/>
    <property type="molecule type" value="Genomic_DNA"/>
</dbReference>
<comment type="similarity">
    <text evidence="3">Belongs to the EME1/MMS4 family.</text>
</comment>
<comment type="cofactor">
    <cofactor evidence="1">
        <name>Mg(2+)</name>
        <dbReference type="ChEBI" id="CHEBI:18420"/>
    </cofactor>
</comment>
<dbReference type="Pfam" id="PF02732">
    <property type="entry name" value="ERCC4"/>
    <property type="match status" value="1"/>
</dbReference>
<feature type="compositionally biased region" description="Low complexity" evidence="14">
    <location>
        <begin position="195"/>
        <end position="209"/>
    </location>
</feature>
<dbReference type="PANTHER" id="PTHR21077">
    <property type="entry name" value="EME1 PROTEIN"/>
    <property type="match status" value="1"/>
</dbReference>
<evidence type="ECO:0000256" key="7">
    <source>
        <dbReference type="ARBA" id="ARBA00022763"/>
    </source>
</evidence>
<evidence type="ECO:0000313" key="17">
    <source>
        <dbReference type="Proteomes" id="UP001314263"/>
    </source>
</evidence>
<dbReference type="AlphaFoldDB" id="A0AAV1IMH0"/>
<keyword evidence="17" id="KW-1185">Reference proteome</keyword>
<evidence type="ECO:0000256" key="1">
    <source>
        <dbReference type="ARBA" id="ARBA00001946"/>
    </source>
</evidence>
<keyword evidence="7" id="KW-0227">DNA damage</keyword>
<evidence type="ECO:0000313" key="16">
    <source>
        <dbReference type="EMBL" id="CAK0787897.1"/>
    </source>
</evidence>
<feature type="domain" description="ERCC4" evidence="15">
    <location>
        <begin position="495"/>
        <end position="611"/>
    </location>
</feature>
<dbReference type="InterPro" id="IPR006166">
    <property type="entry name" value="ERCC4_domain"/>
</dbReference>
<keyword evidence="5" id="KW-0479">Metal-binding</keyword>
<dbReference type="GO" id="GO:0005634">
    <property type="term" value="C:nucleus"/>
    <property type="evidence" value="ECO:0007669"/>
    <property type="project" value="UniProtKB-SubCell"/>
</dbReference>
<evidence type="ECO:0000256" key="2">
    <source>
        <dbReference type="ARBA" id="ARBA00004123"/>
    </source>
</evidence>
<feature type="compositionally biased region" description="Low complexity" evidence="14">
    <location>
        <begin position="276"/>
        <end position="295"/>
    </location>
</feature>
<sequence length="743" mass="79297">MVARITVERLLLPPARRPWKLKGHWLNLLLYLYSSAAPKQRVYPSASMEDVLDLTSPEKREASASPGLAAGAMPGSAHTGSPQIAARTEGRSQRKRARPAYLEAYDEGQCFDASQPTASQLVPKPHSPEASLPSQSPEASPVLESPGVSPPPRQQQHRQGQGALHEEDRLSFDHELDTRQEEPRALEAHPDMPDSAAGQSEAEAAPAGAKSWHSGAASAPLINAGSAAGAANAEAPAASPVVPSGQPASPASSSDLRLEAFLGAAPAMHSAPAHVAGSSRGRPDGRAPGAAAASRHVAPVRETAAAFADSSAQSQPAGPAPAAAAGQVLPVKEVAAVEIDSGSDNEQEEPLWEPEAEPAPRPPAGGRARGKTAADRAAIAAAKELGKQQKKEARERARQEKAAQKELEKQQRAQERLDRQRENGRTAQEDILPVLCPSAMNHATTLRIMERLRADEFTYQVNPVGNLPLALHGLCSMVWRRRVYRSSQQGGTAAVDSEQAQELRYEDVPYVLIYATGERFVQLLEQQSLDALLSKVAAAHPAVTLSILLEGLHSYLRRRQNAEYRALGPGGGGFNAATFDDVLARLVLDHPGVRHRCVADAAEAADHVSQLTKALATQPFKVQDSYLHQFGGSGKNSKGVKETLARHPLRSRSLEPWFHALSYVVDIAPAQAHAIVSQHASLGQLMAIYADPSRSQREKENLVADLKSAGTSQRVGPRASQKLHALFTATDPLMQLGELGFKG</sequence>
<protein>
    <recommendedName>
        <fullName evidence="15">ERCC4 domain-containing protein</fullName>
    </recommendedName>
</protein>
<keyword evidence="13" id="KW-0469">Meiosis</keyword>
<dbReference type="InterPro" id="IPR042530">
    <property type="entry name" value="EME1/EME2_C"/>
</dbReference>
<evidence type="ECO:0000256" key="13">
    <source>
        <dbReference type="ARBA" id="ARBA00023254"/>
    </source>
</evidence>
<evidence type="ECO:0000256" key="4">
    <source>
        <dbReference type="ARBA" id="ARBA00022722"/>
    </source>
</evidence>
<evidence type="ECO:0000256" key="11">
    <source>
        <dbReference type="ARBA" id="ARBA00023204"/>
    </source>
</evidence>
<dbReference type="GO" id="GO:0016787">
    <property type="term" value="F:hydrolase activity"/>
    <property type="evidence" value="ECO:0007669"/>
    <property type="project" value="UniProtKB-KW"/>
</dbReference>
<feature type="region of interest" description="Disordered" evidence="14">
    <location>
        <begin position="272"/>
        <end position="325"/>
    </location>
</feature>
<feature type="compositionally biased region" description="Basic and acidic residues" evidence="14">
    <location>
        <begin position="384"/>
        <end position="426"/>
    </location>
</feature>
<name>A0AAV1IMH0_9CHLO</name>
<comment type="subcellular location">
    <subcellularLocation>
        <location evidence="2">Nucleus</location>
    </subcellularLocation>
</comment>
<feature type="compositionally biased region" description="Acidic residues" evidence="14">
    <location>
        <begin position="341"/>
        <end position="356"/>
    </location>
</feature>
<evidence type="ECO:0000256" key="3">
    <source>
        <dbReference type="ARBA" id="ARBA00005313"/>
    </source>
</evidence>
<evidence type="ECO:0000256" key="9">
    <source>
        <dbReference type="ARBA" id="ARBA00022842"/>
    </source>
</evidence>
<feature type="region of interest" description="Disordered" evidence="14">
    <location>
        <begin position="340"/>
        <end position="426"/>
    </location>
</feature>
<dbReference type="GO" id="GO:0048476">
    <property type="term" value="C:Holliday junction resolvase complex"/>
    <property type="evidence" value="ECO:0007669"/>
    <property type="project" value="InterPro"/>
</dbReference>
<dbReference type="Gene3D" id="3.40.50.10130">
    <property type="match status" value="1"/>
</dbReference>
<dbReference type="Gene3D" id="1.10.150.670">
    <property type="entry name" value="Crossover junction endonuclease EME1, DNA-binding domain"/>
    <property type="match status" value="1"/>
</dbReference>
<dbReference type="GO" id="GO:0003677">
    <property type="term" value="F:DNA binding"/>
    <property type="evidence" value="ECO:0007669"/>
    <property type="project" value="InterPro"/>
</dbReference>
<organism evidence="16 17">
    <name type="scientific">Coccomyxa viridis</name>
    <dbReference type="NCBI Taxonomy" id="1274662"/>
    <lineage>
        <taxon>Eukaryota</taxon>
        <taxon>Viridiplantae</taxon>
        <taxon>Chlorophyta</taxon>
        <taxon>core chlorophytes</taxon>
        <taxon>Trebouxiophyceae</taxon>
        <taxon>Trebouxiophyceae incertae sedis</taxon>
        <taxon>Coccomyxaceae</taxon>
        <taxon>Coccomyxa</taxon>
    </lineage>
</organism>
<evidence type="ECO:0000256" key="14">
    <source>
        <dbReference type="SAM" id="MobiDB-lite"/>
    </source>
</evidence>
<gene>
    <name evidence="16" type="ORF">CVIRNUC_011119</name>
</gene>
<keyword evidence="9" id="KW-0460">Magnesium</keyword>
<dbReference type="GO" id="GO:0006310">
    <property type="term" value="P:DNA recombination"/>
    <property type="evidence" value="ECO:0007669"/>
    <property type="project" value="UniProtKB-KW"/>
</dbReference>
<dbReference type="Proteomes" id="UP001314263">
    <property type="component" value="Unassembled WGS sequence"/>
</dbReference>
<dbReference type="PANTHER" id="PTHR21077:SF5">
    <property type="entry name" value="CROSSOVER JUNCTION ENDONUCLEASE MMS4"/>
    <property type="match status" value="1"/>
</dbReference>
<comment type="caution">
    <text evidence="16">The sequence shown here is derived from an EMBL/GenBank/DDBJ whole genome shotgun (WGS) entry which is preliminary data.</text>
</comment>
<keyword evidence="11" id="KW-0234">DNA repair</keyword>
<evidence type="ECO:0000256" key="12">
    <source>
        <dbReference type="ARBA" id="ARBA00023242"/>
    </source>
</evidence>
<keyword evidence="8" id="KW-0378">Hydrolase</keyword>
<evidence type="ECO:0000256" key="10">
    <source>
        <dbReference type="ARBA" id="ARBA00023172"/>
    </source>
</evidence>
<accession>A0AAV1IMH0</accession>
<keyword evidence="6" id="KW-0255">Endonuclease</keyword>
<evidence type="ECO:0000256" key="5">
    <source>
        <dbReference type="ARBA" id="ARBA00022723"/>
    </source>
</evidence>
<evidence type="ECO:0000256" key="8">
    <source>
        <dbReference type="ARBA" id="ARBA00022801"/>
    </source>
</evidence>
<reference evidence="16 17" key="1">
    <citation type="submission" date="2023-10" db="EMBL/GenBank/DDBJ databases">
        <authorList>
            <person name="Maclean D."/>
            <person name="Macfadyen A."/>
        </authorList>
    </citation>
    <scope>NUCLEOTIDE SEQUENCE [LARGE SCALE GENOMIC DNA]</scope>
</reference>
<keyword evidence="4" id="KW-0540">Nuclease</keyword>
<dbReference type="GO" id="GO:0051321">
    <property type="term" value="P:meiotic cell cycle"/>
    <property type="evidence" value="ECO:0007669"/>
    <property type="project" value="UniProtKB-KW"/>
</dbReference>
<keyword evidence="12" id="KW-0539">Nucleus</keyword>
<dbReference type="InterPro" id="IPR033310">
    <property type="entry name" value="Mms4/EME1/EME2"/>
</dbReference>
<proteinExistence type="inferred from homology"/>
<dbReference type="GO" id="GO:0006281">
    <property type="term" value="P:DNA repair"/>
    <property type="evidence" value="ECO:0007669"/>
    <property type="project" value="UniProtKB-KW"/>
</dbReference>
<dbReference type="GO" id="GO:0004519">
    <property type="term" value="F:endonuclease activity"/>
    <property type="evidence" value="ECO:0007669"/>
    <property type="project" value="UniProtKB-KW"/>
</dbReference>
<dbReference type="GO" id="GO:0046872">
    <property type="term" value="F:metal ion binding"/>
    <property type="evidence" value="ECO:0007669"/>
    <property type="project" value="UniProtKB-KW"/>
</dbReference>
<feature type="region of interest" description="Disordered" evidence="14">
    <location>
        <begin position="56"/>
        <end position="98"/>
    </location>
</feature>
<feature type="compositionally biased region" description="Low complexity" evidence="14">
    <location>
        <begin position="304"/>
        <end position="325"/>
    </location>
</feature>